<keyword evidence="3" id="KW-1185">Reference proteome</keyword>
<feature type="compositionally biased region" description="Low complexity" evidence="1">
    <location>
        <begin position="26"/>
        <end position="39"/>
    </location>
</feature>
<feature type="region of interest" description="Disordered" evidence="1">
    <location>
        <begin position="137"/>
        <end position="157"/>
    </location>
</feature>
<dbReference type="Proteomes" id="UP000433104">
    <property type="component" value="Unassembled WGS sequence"/>
</dbReference>
<organism evidence="2 3">
    <name type="scientific">Parapontixanthobacter aurantiacus</name>
    <dbReference type="NCBI Taxonomy" id="1463599"/>
    <lineage>
        <taxon>Bacteria</taxon>
        <taxon>Pseudomonadati</taxon>
        <taxon>Pseudomonadota</taxon>
        <taxon>Alphaproteobacteria</taxon>
        <taxon>Sphingomonadales</taxon>
        <taxon>Erythrobacteraceae</taxon>
        <taxon>Parapontixanthobacter</taxon>
    </lineage>
</organism>
<dbReference type="EMBL" id="WTYW01000003">
    <property type="protein sequence ID" value="MXO86667.1"/>
    <property type="molecule type" value="Genomic_DNA"/>
</dbReference>
<reference evidence="2 3" key="1">
    <citation type="submission" date="2019-12" db="EMBL/GenBank/DDBJ databases">
        <title>Genomic-based taxomic classification of the family Erythrobacteraceae.</title>
        <authorList>
            <person name="Xu L."/>
        </authorList>
    </citation>
    <scope>NUCLEOTIDE SEQUENCE [LARGE SCALE GENOMIC DNA]</scope>
    <source>
        <strain evidence="2 3">MCCC 1A09962</strain>
    </source>
</reference>
<evidence type="ECO:0000256" key="1">
    <source>
        <dbReference type="SAM" id="MobiDB-lite"/>
    </source>
</evidence>
<accession>A0A844ZIA1</accession>
<comment type="caution">
    <text evidence="2">The sequence shown here is derived from an EMBL/GenBank/DDBJ whole genome shotgun (WGS) entry which is preliminary data.</text>
</comment>
<sequence>MLPLSLSIGACAVEEDEASEPPVPATPAAAVAGSGQNAAPVEEAESVTQFQNTAWRSISEDGARFTTYFDPDGTYRDLRNGDPYQTGTWEFSDGETLCFFPEEEGNRGDCWNTGALRGDTLSATRVRDEFRIELERVDYAAPDTGEEDGGGEAAETS</sequence>
<proteinExistence type="predicted"/>
<name>A0A844ZIA1_9SPHN</name>
<feature type="region of interest" description="Disordered" evidence="1">
    <location>
        <begin position="15"/>
        <end position="40"/>
    </location>
</feature>
<protein>
    <submittedName>
        <fullName evidence="2">Uncharacterized protein</fullName>
    </submittedName>
</protein>
<gene>
    <name evidence="2" type="ORF">GRI38_11590</name>
</gene>
<dbReference type="AlphaFoldDB" id="A0A844ZIA1"/>
<dbReference type="OrthoDB" id="7429049at2"/>
<dbReference type="RefSeq" id="WP_160684028.1">
    <property type="nucleotide sequence ID" value="NZ_WTYW01000003.1"/>
</dbReference>
<evidence type="ECO:0000313" key="3">
    <source>
        <dbReference type="Proteomes" id="UP000433104"/>
    </source>
</evidence>
<evidence type="ECO:0000313" key="2">
    <source>
        <dbReference type="EMBL" id="MXO86667.1"/>
    </source>
</evidence>